<feature type="compositionally biased region" description="Basic and acidic residues" evidence="1">
    <location>
        <begin position="17"/>
        <end position="31"/>
    </location>
</feature>
<dbReference type="EMBL" id="AEJF01000214">
    <property type="protein sequence ID" value="KLU21496.1"/>
    <property type="molecule type" value="Genomic_DNA"/>
</dbReference>
<dbReference type="Proteomes" id="UP000035963">
    <property type="component" value="Unassembled WGS sequence"/>
</dbReference>
<dbReference type="RefSeq" id="WP_047896910.1">
    <property type="nucleotide sequence ID" value="NZ_AEJF01000214.1"/>
</dbReference>
<accession>A0A0J1CM44</accession>
<reference evidence="2 3" key="1">
    <citation type="journal article" date="2015" name="Genome Announc.">
        <title>Draft Genome Sequence of Burkholderia sp. Strain PML1(12), an Ectomycorrhizosphere-Inhabiting Bacterium with Effective Mineral-Weathering Ability.</title>
        <authorList>
            <person name="Uroz S."/>
            <person name="Oger P."/>
        </authorList>
    </citation>
    <scope>NUCLEOTIDE SEQUENCE [LARGE SCALE GENOMIC DNA]</scope>
    <source>
        <strain evidence="3">PML1(12)</strain>
    </source>
</reference>
<dbReference type="AlphaFoldDB" id="A0A0J1CM44"/>
<proteinExistence type="predicted"/>
<evidence type="ECO:0000313" key="3">
    <source>
        <dbReference type="Proteomes" id="UP000035963"/>
    </source>
</evidence>
<keyword evidence="3" id="KW-1185">Reference proteome</keyword>
<sequence length="173" mass="19030">MTRVNTGARDTAVPQAPDHRREPTDEERKRFEDSFGELLEKRQQDPQPVAQAWQMNGAMLRALSFSAEADDGVSRTSSRFRVNVDSGGNPSSINASTWVDVQQTSGAAMQFRVAGGPWAGLELQASLSRGALALQLKPANRTQYDRLKQVKGKIEAHLSDAFGRPVSFELETD</sequence>
<comment type="caution">
    <text evidence="2">The sequence shown here is derived from an EMBL/GenBank/DDBJ whole genome shotgun (WGS) entry which is preliminary data.</text>
</comment>
<evidence type="ECO:0000256" key="1">
    <source>
        <dbReference type="SAM" id="MobiDB-lite"/>
    </source>
</evidence>
<gene>
    <name evidence="2" type="ORF">EOS_35585</name>
</gene>
<dbReference type="PATRIC" id="fig|908627.4.peg.7959"/>
<name>A0A0J1CM44_9BURK</name>
<protein>
    <submittedName>
        <fullName evidence="2">Uncharacterized protein</fullName>
    </submittedName>
</protein>
<organism evidence="2 3">
    <name type="scientific">Caballeronia mineralivorans PML1(12)</name>
    <dbReference type="NCBI Taxonomy" id="908627"/>
    <lineage>
        <taxon>Bacteria</taxon>
        <taxon>Pseudomonadati</taxon>
        <taxon>Pseudomonadota</taxon>
        <taxon>Betaproteobacteria</taxon>
        <taxon>Burkholderiales</taxon>
        <taxon>Burkholderiaceae</taxon>
        <taxon>Caballeronia</taxon>
    </lineage>
</organism>
<evidence type="ECO:0000313" key="2">
    <source>
        <dbReference type="EMBL" id="KLU21496.1"/>
    </source>
</evidence>
<feature type="region of interest" description="Disordered" evidence="1">
    <location>
        <begin position="1"/>
        <end position="31"/>
    </location>
</feature>